<dbReference type="EMBL" id="CP011546">
    <property type="protein sequence ID" value="AKK11722.1"/>
    <property type="molecule type" value="Genomic_DNA"/>
</dbReference>
<dbReference type="STRING" id="1072256.CUTER_08705"/>
<dbReference type="OrthoDB" id="4808431at2"/>
<sequence>MANSKQGEKPNGESVFKDPLRTAVSSACSRLQGAYLGDKQSPAHHSSRARLAELRRGAGLKLEQNPLALELTIYSTFPEFEENLVGKGDRISDSERAAYFALSLFGVHMQSATMPMHVPVRTFANACGVLSSRRESSSVKHRVDAMLLASSEDARMIHVRSLVTLLRAEEIGFDYGKFAQDLRGLMNPKKRPSIQLTWGRDFALGFYRSQSPQQEP</sequence>
<dbReference type="SMR" id="A0A0G3HKU7"/>
<gene>
    <name evidence="1" type="primary">cas14</name>
    <name evidence="1" type="ORF">CUTER_08705</name>
</gene>
<dbReference type="InterPro" id="IPR013382">
    <property type="entry name" value="CRISPR-assoc_prot_Cse2"/>
</dbReference>
<accession>A0A0G3HKU7</accession>
<dbReference type="AlphaFoldDB" id="A0A0G3HKU7"/>
<dbReference type="RefSeq" id="WP_082121333.1">
    <property type="nucleotide sequence ID" value="NZ_CP011546.1"/>
</dbReference>
<reference evidence="1 2" key="1">
    <citation type="journal article" date="2015" name="Genome Announc.">
        <title>Virulence Factor Genes Detected in the Complete Genome Sequence of Corynebacterium uterequi DSM 45634, Isolated from the Uterus of a Maiden Mare.</title>
        <authorList>
            <person name="Ruckert C."/>
            <person name="Kriete M."/>
            <person name="Jaenicke S."/>
            <person name="Winkler A."/>
            <person name="Tauch A."/>
        </authorList>
    </citation>
    <scope>NUCLEOTIDE SEQUENCE [LARGE SCALE GENOMIC DNA]</scope>
    <source>
        <strain evidence="1 2">DSM 45634</strain>
    </source>
</reference>
<evidence type="ECO:0000313" key="2">
    <source>
        <dbReference type="Proteomes" id="UP000035548"/>
    </source>
</evidence>
<dbReference type="InterPro" id="IPR038287">
    <property type="entry name" value="Cse2_sf"/>
</dbReference>
<dbReference type="PATRIC" id="fig|1072256.5.peg.1721"/>
<name>A0A0G3HKU7_9CORY</name>
<reference evidence="2" key="2">
    <citation type="submission" date="2015-05" db="EMBL/GenBank/DDBJ databases">
        <title>Complete genome sequence of Corynebacterium uterequi DSM 45634, isolated from the uterus of a maiden mare.</title>
        <authorList>
            <person name="Ruckert C."/>
            <person name="Albersmeier A."/>
            <person name="Winkler A."/>
            <person name="Tauch A."/>
        </authorList>
    </citation>
    <scope>NUCLEOTIDE SEQUENCE [LARGE SCALE GENOMIC DNA]</scope>
    <source>
        <strain evidence="2">DSM 45634</strain>
    </source>
</reference>
<dbReference type="Proteomes" id="UP000035548">
    <property type="component" value="Chromosome"/>
</dbReference>
<dbReference type="KEGG" id="cut:CUTER_08705"/>
<dbReference type="Gene3D" id="1.10.520.40">
    <property type="entry name" value="CRISPR-associated protein Cse2"/>
    <property type="match status" value="1"/>
</dbReference>
<protein>
    <submittedName>
        <fullName evidence="1">CRISPR type I-E/ECOLI-associated protein CasB/Cse2</fullName>
    </submittedName>
</protein>
<keyword evidence="2" id="KW-1185">Reference proteome</keyword>
<proteinExistence type="predicted"/>
<evidence type="ECO:0000313" key="1">
    <source>
        <dbReference type="EMBL" id="AKK11722.1"/>
    </source>
</evidence>
<dbReference type="Pfam" id="PF09485">
    <property type="entry name" value="CRISPR_Cse2"/>
    <property type="match status" value="1"/>
</dbReference>
<dbReference type="NCBIfam" id="TIGR02548">
    <property type="entry name" value="casB_cse2"/>
    <property type="match status" value="1"/>
</dbReference>
<dbReference type="CDD" id="cd09731">
    <property type="entry name" value="Cse2_I-E"/>
    <property type="match status" value="1"/>
</dbReference>
<organism evidence="1 2">
    <name type="scientific">Corynebacterium uterequi</name>
    <dbReference type="NCBI Taxonomy" id="1072256"/>
    <lineage>
        <taxon>Bacteria</taxon>
        <taxon>Bacillati</taxon>
        <taxon>Actinomycetota</taxon>
        <taxon>Actinomycetes</taxon>
        <taxon>Mycobacteriales</taxon>
        <taxon>Corynebacteriaceae</taxon>
        <taxon>Corynebacterium</taxon>
    </lineage>
</organism>